<dbReference type="GO" id="GO:0006508">
    <property type="term" value="P:proteolysis"/>
    <property type="evidence" value="ECO:0007669"/>
    <property type="project" value="UniProtKB-KW"/>
</dbReference>
<evidence type="ECO:0000256" key="8">
    <source>
        <dbReference type="SAM" id="SignalP"/>
    </source>
</evidence>
<evidence type="ECO:0000313" key="11">
    <source>
        <dbReference type="Proteomes" id="UP000002588"/>
    </source>
</evidence>
<keyword evidence="8" id="KW-0732">Signal</keyword>
<keyword evidence="7" id="KW-1133">Transmembrane helix</keyword>
<dbReference type="CDD" id="cd07328">
    <property type="entry name" value="M48_Ste24p_like"/>
    <property type="match status" value="1"/>
</dbReference>
<feature type="signal peptide" evidence="8">
    <location>
        <begin position="1"/>
        <end position="20"/>
    </location>
</feature>
<dbReference type="HOGENOM" id="CLU_726929_0_0_4"/>
<dbReference type="Proteomes" id="UP000002588">
    <property type="component" value="Chromosome"/>
</dbReference>
<evidence type="ECO:0000256" key="7">
    <source>
        <dbReference type="SAM" id="Phobius"/>
    </source>
</evidence>
<keyword evidence="2" id="KW-0479">Metal-binding</keyword>
<evidence type="ECO:0000256" key="3">
    <source>
        <dbReference type="ARBA" id="ARBA00022801"/>
    </source>
</evidence>
<keyword evidence="7" id="KW-0812">Transmembrane</keyword>
<keyword evidence="4 6" id="KW-0862">Zinc</keyword>
<gene>
    <name evidence="10" type="ordered locus">azo3521</name>
</gene>
<evidence type="ECO:0000256" key="6">
    <source>
        <dbReference type="RuleBase" id="RU003983"/>
    </source>
</evidence>
<dbReference type="Pfam" id="PF01435">
    <property type="entry name" value="Peptidase_M48"/>
    <property type="match status" value="1"/>
</dbReference>
<keyword evidence="11" id="KW-1185">Reference proteome</keyword>
<keyword evidence="3 6" id="KW-0378">Hydrolase</keyword>
<protein>
    <submittedName>
        <fullName evidence="10">Conserved hypothetical peptidase</fullName>
    </submittedName>
</protein>
<dbReference type="Gene3D" id="3.30.2010.10">
    <property type="entry name" value="Metalloproteases ('zincins'), catalytic domain"/>
    <property type="match status" value="1"/>
</dbReference>
<dbReference type="GO" id="GO:0004222">
    <property type="term" value="F:metalloendopeptidase activity"/>
    <property type="evidence" value="ECO:0007669"/>
    <property type="project" value="InterPro"/>
</dbReference>
<proteinExistence type="inferred from homology"/>
<feature type="domain" description="Peptidase M48" evidence="9">
    <location>
        <begin position="130"/>
        <end position="304"/>
    </location>
</feature>
<evidence type="ECO:0000256" key="4">
    <source>
        <dbReference type="ARBA" id="ARBA00022833"/>
    </source>
</evidence>
<evidence type="ECO:0000259" key="9">
    <source>
        <dbReference type="Pfam" id="PF01435"/>
    </source>
</evidence>
<dbReference type="STRING" id="62928.azo3521"/>
<dbReference type="InterPro" id="IPR001915">
    <property type="entry name" value="Peptidase_M48"/>
</dbReference>
<organism evidence="10 11">
    <name type="scientific">Azoarcus sp. (strain BH72)</name>
    <dbReference type="NCBI Taxonomy" id="418699"/>
    <lineage>
        <taxon>Bacteria</taxon>
        <taxon>Pseudomonadati</taxon>
        <taxon>Pseudomonadota</taxon>
        <taxon>Betaproteobacteria</taxon>
        <taxon>Rhodocyclales</taxon>
        <taxon>Zoogloeaceae</taxon>
        <taxon>Azoarcus</taxon>
    </lineage>
</organism>
<dbReference type="EMBL" id="AM406670">
    <property type="protein sequence ID" value="CAL96137.1"/>
    <property type="molecule type" value="Genomic_DNA"/>
</dbReference>
<name>A1KBD1_AZOSB</name>
<evidence type="ECO:0000256" key="1">
    <source>
        <dbReference type="ARBA" id="ARBA00022670"/>
    </source>
</evidence>
<feature type="chain" id="PRO_5002636197" evidence="8">
    <location>
        <begin position="21"/>
        <end position="354"/>
    </location>
</feature>
<comment type="similarity">
    <text evidence="6">Belongs to the peptidase M48 family.</text>
</comment>
<evidence type="ECO:0000256" key="2">
    <source>
        <dbReference type="ARBA" id="ARBA00022723"/>
    </source>
</evidence>
<dbReference type="eggNOG" id="COG0501">
    <property type="taxonomic scope" value="Bacteria"/>
</dbReference>
<reference evidence="10 11" key="1">
    <citation type="journal article" date="2006" name="Nat. Biotechnol.">
        <title>Complete genome of the mutualistic, N2-fixing grass endophyte Azoarcus sp. strain BH72.</title>
        <authorList>
            <person name="Krause A."/>
            <person name="Ramakumar A."/>
            <person name="Bartels D."/>
            <person name="Battistoni F."/>
            <person name="Bekel T."/>
            <person name="Boch J."/>
            <person name="Boehm M."/>
            <person name="Friedrich F."/>
            <person name="Hurek T."/>
            <person name="Krause L."/>
            <person name="Linke B."/>
            <person name="McHardy A.C."/>
            <person name="Sarkar A."/>
            <person name="Schneiker S."/>
            <person name="Syed A.A."/>
            <person name="Thauer R."/>
            <person name="Vorhoelter F.-J."/>
            <person name="Weidner S."/>
            <person name="Puehler A."/>
            <person name="Reinhold-Hurek B."/>
            <person name="Kaiser O."/>
            <person name="Goesmann A."/>
        </authorList>
    </citation>
    <scope>NUCLEOTIDE SEQUENCE [LARGE SCALE GENOMIC DNA]</scope>
    <source>
        <strain evidence="10 11">BH72</strain>
    </source>
</reference>
<dbReference type="GO" id="GO:0046872">
    <property type="term" value="F:metal ion binding"/>
    <property type="evidence" value="ECO:0007669"/>
    <property type="project" value="UniProtKB-KW"/>
</dbReference>
<feature type="transmembrane region" description="Helical" evidence="7">
    <location>
        <begin position="42"/>
        <end position="63"/>
    </location>
</feature>
<accession>A1KBD1</accession>
<sequence>MAVLGVLALAMLVSAAFALAAFAFSHSWDALTEGVPLNAGGWSLLAVASAITCGRLVALFGVSPSPAGVRVPREAAPAFYQLTDDLARRLSAARIHGVWVTGDMNAMVMQRPCWGWIGRIETHLMIGLPLVHSVSRSQLAAVLAHEFAHLVLQRGGGSALGAHVRAWSMRILDRACEAFPTIGGMIDRRLRRFYLDMLRLKRIEEFEADHIAAQLVGAGLLGETLVEVNLKERFLRQDYWPKVMARSSGRSRPSIRPFREMGLGVEAGFSRLSMAALDIAAFADDEAEATPFHPSLRERLRALRVPLRASQVDRPSAARHYFAPLLPSLARVFDRVWWLEARQHRRSQGRSRTP</sequence>
<comment type="cofactor">
    <cofactor evidence="6">
        <name>Zn(2+)</name>
        <dbReference type="ChEBI" id="CHEBI:29105"/>
    </cofactor>
    <text evidence="6">Binds 1 zinc ion per subunit.</text>
</comment>
<dbReference type="AlphaFoldDB" id="A1KBD1"/>
<keyword evidence="7" id="KW-0472">Membrane</keyword>
<keyword evidence="5 6" id="KW-0482">Metalloprotease</keyword>
<evidence type="ECO:0000313" key="10">
    <source>
        <dbReference type="EMBL" id="CAL96137.1"/>
    </source>
</evidence>
<keyword evidence="1 6" id="KW-0645">Protease</keyword>
<evidence type="ECO:0000256" key="5">
    <source>
        <dbReference type="ARBA" id="ARBA00023049"/>
    </source>
</evidence>
<dbReference type="KEGG" id="azo:azo3521"/>